<evidence type="ECO:0000313" key="2">
    <source>
        <dbReference type="EMBL" id="OEJ72466.1"/>
    </source>
</evidence>
<dbReference type="STRING" id="1781255.BH720_24865"/>
<proteinExistence type="predicted"/>
<dbReference type="OrthoDB" id="9779902at2"/>
<dbReference type="Gene3D" id="3.40.50.720">
    <property type="entry name" value="NAD(P)-binding Rossmann-like Domain"/>
    <property type="match status" value="1"/>
</dbReference>
<evidence type="ECO:0000259" key="1">
    <source>
        <dbReference type="Pfam" id="PF16363"/>
    </source>
</evidence>
<accession>A0A1E5QCS9</accession>
<protein>
    <submittedName>
        <fullName evidence="2">CDP-paratose 2-epimerase</fullName>
    </submittedName>
</protein>
<dbReference type="AlphaFoldDB" id="A0A1E5QCS9"/>
<dbReference type="InterPro" id="IPR016040">
    <property type="entry name" value="NAD(P)-bd_dom"/>
</dbReference>
<dbReference type="PANTHER" id="PTHR43000">
    <property type="entry name" value="DTDP-D-GLUCOSE 4,6-DEHYDRATASE-RELATED"/>
    <property type="match status" value="1"/>
</dbReference>
<reference evidence="2" key="1">
    <citation type="submission" date="2016-09" db="EMBL/GenBank/DDBJ databases">
        <title>Draft genome of thermotolerant cyanobacterium Desertifilum sp. strain IPPAS B-1220.</title>
        <authorList>
            <person name="Sinetova M.A."/>
            <person name="Bolakhan K."/>
            <person name="Zayadan B.K."/>
            <person name="Mironov K.S."/>
            <person name="Ustinova V."/>
            <person name="Kupriyanova E.V."/>
            <person name="Sidorov R.A."/>
            <person name="Skrypnik A.N."/>
            <person name="Gogoleva N.E."/>
            <person name="Gogolev Y.V."/>
            <person name="Los D.A."/>
        </authorList>
    </citation>
    <scope>NUCLEOTIDE SEQUENCE [LARGE SCALE GENOMIC DNA]</scope>
    <source>
        <strain evidence="2">IPPAS B-1220</strain>
    </source>
</reference>
<dbReference type="EMBL" id="MJGC01000130">
    <property type="protein sequence ID" value="OEJ72466.1"/>
    <property type="molecule type" value="Genomic_DNA"/>
</dbReference>
<comment type="caution">
    <text evidence="2">The sequence shown here is derived from an EMBL/GenBank/DDBJ whole genome shotgun (WGS) entry which is preliminary data.</text>
</comment>
<sequence>MSWLITGGCGFVGTNLADSLLSQGEEVVVLDNLSRVGSRENLNWLRSRHGEDWRFAELDTRDADAIANIVKETKPDAIAQLAGQVAMTTSVSNPRLDFEVNALGTLNILEAVRLHSPTTVVMFSSTNKVYGSLENLQYEETQTRYILPEYPRGLDESLQLDGYSPYGCSKLTADQYVRDYYRIYGIPTVVFRHSSMYGGRQFATYDQGWIGWFCQKALEMKNPNAEPFTISGNGKQVRDVLYTDDLIEVYFAALKHIKISAGQIYNIGGGLNNSLSLLELFKILEKMTDSSLRFNPLNWRRGDQKVFIANISKAEKEIQWKPQFTKIEGLRKMLSWSRELGYSS</sequence>
<gene>
    <name evidence="2" type="ORF">BH720_24865</name>
</gene>
<dbReference type="RefSeq" id="WP_069969926.1">
    <property type="nucleotide sequence ID" value="NZ_CM124774.1"/>
</dbReference>
<dbReference type="InterPro" id="IPR036291">
    <property type="entry name" value="NAD(P)-bd_dom_sf"/>
</dbReference>
<organism evidence="2">
    <name type="scientific">Desertifilum tharense IPPAS B-1220</name>
    <dbReference type="NCBI Taxonomy" id="1781255"/>
    <lineage>
        <taxon>Bacteria</taxon>
        <taxon>Bacillati</taxon>
        <taxon>Cyanobacteriota</taxon>
        <taxon>Cyanophyceae</taxon>
        <taxon>Desertifilales</taxon>
        <taxon>Desertifilaceae</taxon>
        <taxon>Desertifilum</taxon>
    </lineage>
</organism>
<dbReference type="SUPFAM" id="SSF51735">
    <property type="entry name" value="NAD(P)-binding Rossmann-fold domains"/>
    <property type="match status" value="1"/>
</dbReference>
<feature type="domain" description="NAD(P)-binding" evidence="1">
    <location>
        <begin position="4"/>
        <end position="333"/>
    </location>
</feature>
<dbReference type="Pfam" id="PF16363">
    <property type="entry name" value="GDP_Man_Dehyd"/>
    <property type="match status" value="1"/>
</dbReference>
<name>A0A1E5QCS9_9CYAN</name>